<proteinExistence type="predicted"/>
<keyword evidence="1" id="KW-0472">Membrane</keyword>
<keyword evidence="1" id="KW-0812">Transmembrane</keyword>
<evidence type="ECO:0000313" key="2">
    <source>
        <dbReference type="EMBL" id="GAE26852.1"/>
    </source>
</evidence>
<name>W4Q4D4_9BACI</name>
<dbReference type="Pfam" id="PF04306">
    <property type="entry name" value="DUF456"/>
    <property type="match status" value="1"/>
</dbReference>
<dbReference type="PANTHER" id="PTHR39165">
    <property type="entry name" value="IG HYPOTHETICAL 17883"/>
    <property type="match status" value="1"/>
</dbReference>
<protein>
    <recommendedName>
        <fullName evidence="4">DUF456 domain-containing protein</fullName>
    </recommendedName>
</protein>
<dbReference type="AlphaFoldDB" id="W4Q4D4"/>
<keyword evidence="1" id="KW-1133">Transmembrane helix</keyword>
<organism evidence="2 3">
    <name type="scientific">Halalkalibacter wakoensis JCM 9140</name>
    <dbReference type="NCBI Taxonomy" id="1236970"/>
    <lineage>
        <taxon>Bacteria</taxon>
        <taxon>Bacillati</taxon>
        <taxon>Bacillota</taxon>
        <taxon>Bacilli</taxon>
        <taxon>Bacillales</taxon>
        <taxon>Bacillaceae</taxon>
        <taxon>Halalkalibacter</taxon>
    </lineage>
</organism>
<dbReference type="EMBL" id="BAUT01000033">
    <property type="protein sequence ID" value="GAE26852.1"/>
    <property type="molecule type" value="Genomic_DNA"/>
</dbReference>
<dbReference type="STRING" id="1236970.JCM9140_2956"/>
<sequence>MDSFSLYAFTLGTLSLWFWIGAGLLTILIIVADLIANQYFVKKYGGSKWGERMAVIGVIIGSFVYPPFGLILVPFLLVFVTEFISSKKANHALKVATASLLAFLSSTFAKFMIQLLLLILFIVNIIF</sequence>
<feature type="transmembrane region" description="Helical" evidence="1">
    <location>
        <begin position="6"/>
        <end position="32"/>
    </location>
</feature>
<keyword evidence="3" id="KW-1185">Reference proteome</keyword>
<feature type="transmembrane region" description="Helical" evidence="1">
    <location>
        <begin position="100"/>
        <end position="126"/>
    </location>
</feature>
<comment type="caution">
    <text evidence="2">The sequence shown here is derived from an EMBL/GenBank/DDBJ whole genome shotgun (WGS) entry which is preliminary data.</text>
</comment>
<dbReference type="PANTHER" id="PTHR39165:SF1">
    <property type="entry name" value="DUF456 DOMAIN-CONTAINING PROTEIN"/>
    <property type="match status" value="1"/>
</dbReference>
<reference evidence="2" key="1">
    <citation type="journal article" date="2014" name="Genome Announc.">
        <title>Draft Genome Sequences of Three Alkaliphilic Bacillus Strains, Bacillus wakoensis JCM 9140T, Bacillus akibai JCM 9157T, and Bacillus hemicellulosilyticus JCM 9152T.</title>
        <authorList>
            <person name="Yuki M."/>
            <person name="Oshima K."/>
            <person name="Suda W."/>
            <person name="Oshida Y."/>
            <person name="Kitamura K."/>
            <person name="Iida T."/>
            <person name="Hattori M."/>
            <person name="Ohkuma M."/>
        </authorList>
    </citation>
    <scope>NUCLEOTIDE SEQUENCE [LARGE SCALE GENOMIC DNA]</scope>
    <source>
        <strain evidence="2">JCM 9140</strain>
    </source>
</reference>
<feature type="transmembrane region" description="Helical" evidence="1">
    <location>
        <begin position="53"/>
        <end position="80"/>
    </location>
</feature>
<evidence type="ECO:0000256" key="1">
    <source>
        <dbReference type="SAM" id="Phobius"/>
    </source>
</evidence>
<dbReference type="Proteomes" id="UP000018890">
    <property type="component" value="Unassembled WGS sequence"/>
</dbReference>
<evidence type="ECO:0000313" key="3">
    <source>
        <dbReference type="Proteomes" id="UP000018890"/>
    </source>
</evidence>
<dbReference type="RefSeq" id="WP_369384429.1">
    <property type="nucleotide sequence ID" value="NZ_BAUT01000033.1"/>
</dbReference>
<dbReference type="InterPro" id="IPR007403">
    <property type="entry name" value="DUF456"/>
</dbReference>
<gene>
    <name evidence="2" type="ORF">JCM9140_2956</name>
</gene>
<evidence type="ECO:0008006" key="4">
    <source>
        <dbReference type="Google" id="ProtNLM"/>
    </source>
</evidence>
<accession>W4Q4D4</accession>